<sequence>MSVKMVVENHIRTARICRERYVTMSQVDWLVGGVLHSLKHSMDVIKDKDQFTHEARTYVQELKNAEQHEAAEKVSAWLDAQHA</sequence>
<comment type="caution">
    <text evidence="1">The sequence shown here is derived from an EMBL/GenBank/DDBJ whole genome shotgun (WGS) entry which is preliminary data.</text>
</comment>
<organism evidence="1 2">
    <name type="scientific">Pseudomonas rubra</name>
    <dbReference type="NCBI Taxonomy" id="2942627"/>
    <lineage>
        <taxon>Bacteria</taxon>
        <taxon>Pseudomonadati</taxon>
        <taxon>Pseudomonadota</taxon>
        <taxon>Gammaproteobacteria</taxon>
        <taxon>Pseudomonadales</taxon>
        <taxon>Pseudomonadaceae</taxon>
        <taxon>Pseudomonas</taxon>
    </lineage>
</organism>
<dbReference type="EMBL" id="JAMDGZ010000066">
    <property type="protein sequence ID" value="MDD1016875.1"/>
    <property type="molecule type" value="Genomic_DNA"/>
</dbReference>
<protein>
    <submittedName>
        <fullName evidence="1">Uncharacterized protein</fullName>
    </submittedName>
</protein>
<dbReference type="RefSeq" id="WP_273895490.1">
    <property type="nucleotide sequence ID" value="NZ_JAMDGP010000071.1"/>
</dbReference>
<evidence type="ECO:0000313" key="2">
    <source>
        <dbReference type="Proteomes" id="UP001148184"/>
    </source>
</evidence>
<reference evidence="1 2" key="1">
    <citation type="submission" date="2022-05" db="EMBL/GenBank/DDBJ databases">
        <title>Novel Pseudomonas spp. Isolated from a Rainbow Trout Aquaculture Facility.</title>
        <authorList>
            <person name="Testerman T."/>
            <person name="Graf J."/>
        </authorList>
    </citation>
    <scope>NUCLEOTIDE SEQUENCE [LARGE SCALE GENOMIC DNA]</scope>
    <source>
        <strain evidence="1 2">ID1025</strain>
    </source>
</reference>
<gene>
    <name evidence="1" type="ORF">M5G17_24715</name>
</gene>
<evidence type="ECO:0000313" key="1">
    <source>
        <dbReference type="EMBL" id="MDD1016875.1"/>
    </source>
</evidence>
<accession>A0ABT5PEY1</accession>
<dbReference type="Proteomes" id="UP001148184">
    <property type="component" value="Unassembled WGS sequence"/>
</dbReference>
<keyword evidence="2" id="KW-1185">Reference proteome</keyword>
<proteinExistence type="predicted"/>
<name>A0ABT5PEY1_9PSED</name>